<reference evidence="1 2" key="1">
    <citation type="journal article" date="2008" name="Biol. Direct">
        <title>Complete genome sequence of the extremely acidophilic methanotroph isolate V4, Methylacidiphilum infernorum, a representative of the bacterial phylum Verrucomicrobia.</title>
        <authorList>
            <person name="Hou S."/>
            <person name="Makarova K.S."/>
            <person name="Saw J.H."/>
            <person name="Senin P."/>
            <person name="Ly B.V."/>
            <person name="Zhou Z."/>
            <person name="Ren Y."/>
            <person name="Wang J."/>
            <person name="Galperin M.Y."/>
            <person name="Omelchenko M.V."/>
            <person name="Wolf Y.I."/>
            <person name="Yutin N."/>
            <person name="Koonin E.V."/>
            <person name="Stott M.B."/>
            <person name="Mountain B.W."/>
            <person name="Crowe M.A."/>
            <person name="Smirnova A.V."/>
            <person name="Dunfield P.F."/>
            <person name="Feng L."/>
            <person name="Wang L."/>
            <person name="Alam M."/>
        </authorList>
    </citation>
    <scope>NUCLEOTIDE SEQUENCE [LARGE SCALE GENOMIC DNA]</scope>
    <source>
        <strain evidence="2">Isolate V4</strain>
    </source>
</reference>
<dbReference type="STRING" id="481448.Minf_0477"/>
<gene>
    <name evidence="1" type="ordered locus">Minf_0477</name>
</gene>
<dbReference type="HOGENOM" id="CLU_2880709_0_0_0"/>
<evidence type="ECO:0000313" key="2">
    <source>
        <dbReference type="Proteomes" id="UP000009149"/>
    </source>
</evidence>
<accession>B3DZB8</accession>
<sequence>MPWHDRALNRLEKELQAYDFLLRRRRRGGKFPLPVPGLTFSSRSLINNPWADGFQEVVPTAFG</sequence>
<evidence type="ECO:0000313" key="1">
    <source>
        <dbReference type="EMBL" id="ACD82535.1"/>
    </source>
</evidence>
<organism evidence="1 2">
    <name type="scientific">Methylacidiphilum infernorum (isolate V4)</name>
    <name type="common">Methylokorus infernorum (strain V4)</name>
    <dbReference type="NCBI Taxonomy" id="481448"/>
    <lineage>
        <taxon>Bacteria</taxon>
        <taxon>Pseudomonadati</taxon>
        <taxon>Verrucomicrobiota</taxon>
        <taxon>Methylacidiphilae</taxon>
        <taxon>Methylacidiphilales</taxon>
        <taxon>Methylacidiphilaceae</taxon>
        <taxon>Methylacidiphilum (ex Ratnadevi et al. 2023)</taxon>
    </lineage>
</organism>
<dbReference type="Proteomes" id="UP000009149">
    <property type="component" value="Chromosome"/>
</dbReference>
<protein>
    <submittedName>
        <fullName evidence="1">Uncharacterized protein</fullName>
    </submittedName>
</protein>
<dbReference type="AlphaFoldDB" id="B3DZB8"/>
<dbReference type="KEGG" id="min:Minf_0477"/>
<dbReference type="EMBL" id="CP000975">
    <property type="protein sequence ID" value="ACD82535.1"/>
    <property type="molecule type" value="Genomic_DNA"/>
</dbReference>
<name>B3DZB8_METI4</name>
<proteinExistence type="predicted"/>